<evidence type="ECO:0000259" key="3">
    <source>
        <dbReference type="PROSITE" id="PS50975"/>
    </source>
</evidence>
<keyword evidence="2" id="KW-0547">Nucleotide-binding</keyword>
<dbReference type="Gene3D" id="3.30.470.20">
    <property type="entry name" value="ATP-grasp fold, B domain"/>
    <property type="match status" value="1"/>
</dbReference>
<protein>
    <submittedName>
        <fullName evidence="4">ATP-grasp domain-containing protein</fullName>
    </submittedName>
</protein>
<evidence type="ECO:0000256" key="1">
    <source>
        <dbReference type="ARBA" id="ARBA00023211"/>
    </source>
</evidence>
<dbReference type="SUPFAM" id="SSF56059">
    <property type="entry name" value="Glutathione synthetase ATP-binding domain-like"/>
    <property type="match status" value="1"/>
</dbReference>
<dbReference type="Gene3D" id="3.30.1490.20">
    <property type="entry name" value="ATP-grasp fold, A domain"/>
    <property type="match status" value="1"/>
</dbReference>
<sequence length="391" mass="44981">MEPRILVLDGNQRASLAAVRSLGEKGLWVAVGDSTDRCMAGLSRFCQRSITYPDPFESPRSFFEELLRQIEALKIFFVLPISEATTYVVLKYRQELPPHLTLPFPDADSMEQLADKNKLFKFADEHGIPIPETIFCNNVAEGLQALEKIHNYPVVLKPAKSRLLLPDRIFSTRVMTAQSAEQATSLLKQNDFFEFPYSIQSFIEGEGQGVFALFNQGEPVCYFSHRRLREKPPSGGVSVLSESAPLDDRLRESAEKLLRTANWHGVAMVEYRVSNDGIGYLMEVNPRFWGSLQLAVDSGIDFPWWLYLVSTGKSVPKVEYQYRRLRWILGDLDRLLIILKSPRNKYSIKSKLLELIRFFKPSFNTRHEVNRCRDFKPFVFELKQYLRALRG</sequence>
<keyword evidence="5" id="KW-1185">Reference proteome</keyword>
<proteinExistence type="predicted"/>
<dbReference type="InterPro" id="IPR013815">
    <property type="entry name" value="ATP_grasp_subdomain_1"/>
</dbReference>
<dbReference type="PROSITE" id="PS50975">
    <property type="entry name" value="ATP_GRASP"/>
    <property type="match status" value="1"/>
</dbReference>
<dbReference type="Pfam" id="PF15632">
    <property type="entry name" value="ATPgrasp_Ter"/>
    <property type="match status" value="1"/>
</dbReference>
<comment type="caution">
    <text evidence="4">The sequence shown here is derived from an EMBL/GenBank/DDBJ whole genome shotgun (WGS) entry which is preliminary data.</text>
</comment>
<dbReference type="EMBL" id="JAUMIS010000002">
    <property type="protein sequence ID" value="MDO3722418.1"/>
    <property type="molecule type" value="Genomic_DNA"/>
</dbReference>
<reference evidence="4" key="1">
    <citation type="submission" date="2023-07" db="EMBL/GenBank/DDBJ databases">
        <title>Marinobacter sp. chi1 genome sequencing and assembly.</title>
        <authorList>
            <person name="Park S."/>
        </authorList>
    </citation>
    <scope>NUCLEOTIDE SEQUENCE</scope>
    <source>
        <strain evidence="4">Chi1</strain>
    </source>
</reference>
<dbReference type="RefSeq" id="WP_302910108.1">
    <property type="nucleotide sequence ID" value="NZ_JAUMIS010000002.1"/>
</dbReference>
<evidence type="ECO:0000256" key="2">
    <source>
        <dbReference type="PROSITE-ProRule" id="PRU00409"/>
    </source>
</evidence>
<evidence type="ECO:0000313" key="5">
    <source>
        <dbReference type="Proteomes" id="UP001168640"/>
    </source>
</evidence>
<gene>
    <name evidence="4" type="ORF">QVZ43_11855</name>
</gene>
<keyword evidence="1" id="KW-0464">Manganese</keyword>
<accession>A0ABT8W2E8</accession>
<organism evidence="4 5">
    <name type="scientific">Marinobacter suaedae</name>
    <dbReference type="NCBI Taxonomy" id="3057675"/>
    <lineage>
        <taxon>Bacteria</taxon>
        <taxon>Pseudomonadati</taxon>
        <taxon>Pseudomonadota</taxon>
        <taxon>Gammaproteobacteria</taxon>
        <taxon>Pseudomonadales</taxon>
        <taxon>Marinobacteraceae</taxon>
        <taxon>Marinobacter</taxon>
    </lineage>
</organism>
<evidence type="ECO:0000313" key="4">
    <source>
        <dbReference type="EMBL" id="MDO3722418.1"/>
    </source>
</evidence>
<name>A0ABT8W2E8_9GAMM</name>
<dbReference type="PANTHER" id="PTHR21621">
    <property type="entry name" value="RIBOSOMAL PROTEIN S6 MODIFICATION PROTEIN"/>
    <property type="match status" value="1"/>
</dbReference>
<keyword evidence="2" id="KW-0067">ATP-binding</keyword>
<dbReference type="PANTHER" id="PTHR21621:SF0">
    <property type="entry name" value="BETA-CITRYLGLUTAMATE SYNTHASE B-RELATED"/>
    <property type="match status" value="1"/>
</dbReference>
<dbReference type="InterPro" id="IPR011761">
    <property type="entry name" value="ATP-grasp"/>
</dbReference>
<dbReference type="Proteomes" id="UP001168640">
    <property type="component" value="Unassembled WGS sequence"/>
</dbReference>
<feature type="domain" description="ATP-grasp" evidence="3">
    <location>
        <begin position="120"/>
        <end position="311"/>
    </location>
</feature>